<sequence length="74" mass="8661">MSHQLQQLLMRASLDFNSSPLLDLKLPTELPPINHQRRRRSVLQRLNQQTVVKQPINTDKLSLEKEPSLEDFTK</sequence>
<dbReference type="AlphaFoldDB" id="A0A8J8NWX0"/>
<evidence type="ECO:0000313" key="2">
    <source>
        <dbReference type="Proteomes" id="UP000785679"/>
    </source>
</evidence>
<dbReference type="Proteomes" id="UP000785679">
    <property type="component" value="Unassembled WGS sequence"/>
</dbReference>
<comment type="caution">
    <text evidence="1">The sequence shown here is derived from an EMBL/GenBank/DDBJ whole genome shotgun (WGS) entry which is preliminary data.</text>
</comment>
<name>A0A8J8NWX0_HALGN</name>
<reference evidence="1" key="1">
    <citation type="submission" date="2019-06" db="EMBL/GenBank/DDBJ databases">
        <authorList>
            <person name="Zheng W."/>
        </authorList>
    </citation>
    <scope>NUCLEOTIDE SEQUENCE</scope>
    <source>
        <strain evidence="1">QDHG01</strain>
    </source>
</reference>
<proteinExistence type="predicted"/>
<accession>A0A8J8NWX0</accession>
<keyword evidence="2" id="KW-1185">Reference proteome</keyword>
<dbReference type="EMBL" id="RRYP01003910">
    <property type="protein sequence ID" value="TNV83356.1"/>
    <property type="molecule type" value="Genomic_DNA"/>
</dbReference>
<organism evidence="1 2">
    <name type="scientific">Halteria grandinella</name>
    <dbReference type="NCBI Taxonomy" id="5974"/>
    <lineage>
        <taxon>Eukaryota</taxon>
        <taxon>Sar</taxon>
        <taxon>Alveolata</taxon>
        <taxon>Ciliophora</taxon>
        <taxon>Intramacronucleata</taxon>
        <taxon>Spirotrichea</taxon>
        <taxon>Stichotrichia</taxon>
        <taxon>Sporadotrichida</taxon>
        <taxon>Halteriidae</taxon>
        <taxon>Halteria</taxon>
    </lineage>
</organism>
<evidence type="ECO:0000313" key="1">
    <source>
        <dbReference type="EMBL" id="TNV83356.1"/>
    </source>
</evidence>
<gene>
    <name evidence="1" type="ORF">FGO68_gene8978</name>
</gene>
<protein>
    <submittedName>
        <fullName evidence="1">Uncharacterized protein</fullName>
    </submittedName>
</protein>